<feature type="transmembrane region" description="Helical" evidence="7">
    <location>
        <begin position="21"/>
        <end position="43"/>
    </location>
</feature>
<evidence type="ECO:0000256" key="1">
    <source>
        <dbReference type="ARBA" id="ARBA00004651"/>
    </source>
</evidence>
<keyword evidence="5 7" id="KW-1133">Transmembrane helix</keyword>
<dbReference type="RefSeq" id="WP_350345074.1">
    <property type="nucleotide sequence ID" value="NZ_CP158367.1"/>
</dbReference>
<dbReference type="Pfam" id="PF13807">
    <property type="entry name" value="GNVR"/>
    <property type="match status" value="1"/>
</dbReference>
<evidence type="ECO:0000256" key="7">
    <source>
        <dbReference type="SAM" id="Phobius"/>
    </source>
</evidence>
<name>A0AAU7VQ99_9FIRM</name>
<dbReference type="PANTHER" id="PTHR32309">
    <property type="entry name" value="TYROSINE-PROTEIN KINASE"/>
    <property type="match status" value="1"/>
</dbReference>
<dbReference type="AlphaFoldDB" id="A0AAU7VQ99"/>
<gene>
    <name evidence="10" type="ORF">PRVXT_001530</name>
</gene>
<sequence length="228" mass="25747">MENNDMELDLKDIFYVIRKRIWFVTLITCLAIISSGIVSSLFISPTYSSTTTVMVGKAWEEGTNLQRSDLDLNRRLAESYGQVVNSRSVTEEVISRLNLELTSIQLQDKLTVNQVRDTEFIKIEAKNNDPMKAALIANTVAEVFMEQVQVIMNVDNVQILDEAIAPDNPVSPRVRLNMAIAAILGLMASVFIVFLLEYLDNTIKSEKDVQRHLELEVIGTVPYYDQEG</sequence>
<reference evidence="10" key="1">
    <citation type="journal article" date="2013" name="Extremophiles">
        <title>Proteinivorax tanatarense gen. nov., sp. nov., an anaerobic, haloalkaliphilic, proteolytic bacterium isolated from a decaying algal bloom, and proposal of Proteinivoraceae fam. nov.</title>
        <authorList>
            <person name="Kevbrin V."/>
            <person name="Boltyanskaya Y."/>
            <person name="Zhilina T."/>
            <person name="Kolganova T."/>
            <person name="Lavrentjeva E."/>
            <person name="Kuznetsov B."/>
        </authorList>
    </citation>
    <scope>NUCLEOTIDE SEQUENCE</scope>
    <source>
        <strain evidence="10">Z-910T</strain>
    </source>
</reference>
<evidence type="ECO:0000259" key="8">
    <source>
        <dbReference type="Pfam" id="PF02706"/>
    </source>
</evidence>
<dbReference type="GO" id="GO:0005886">
    <property type="term" value="C:plasma membrane"/>
    <property type="evidence" value="ECO:0007669"/>
    <property type="project" value="UniProtKB-SubCell"/>
</dbReference>
<evidence type="ECO:0000256" key="2">
    <source>
        <dbReference type="ARBA" id="ARBA00006683"/>
    </source>
</evidence>
<dbReference type="PANTHER" id="PTHR32309:SF13">
    <property type="entry name" value="FERRIC ENTEROBACTIN TRANSPORT PROTEIN FEPE"/>
    <property type="match status" value="1"/>
</dbReference>
<evidence type="ECO:0000259" key="9">
    <source>
        <dbReference type="Pfam" id="PF13807"/>
    </source>
</evidence>
<dbReference type="Pfam" id="PF02706">
    <property type="entry name" value="Wzz"/>
    <property type="match status" value="1"/>
</dbReference>
<dbReference type="InterPro" id="IPR032807">
    <property type="entry name" value="GNVR"/>
</dbReference>
<evidence type="ECO:0000256" key="5">
    <source>
        <dbReference type="ARBA" id="ARBA00022989"/>
    </source>
</evidence>
<organism evidence="10">
    <name type="scientific">Proteinivorax tanatarense</name>
    <dbReference type="NCBI Taxonomy" id="1260629"/>
    <lineage>
        <taxon>Bacteria</taxon>
        <taxon>Bacillati</taxon>
        <taxon>Bacillota</taxon>
        <taxon>Clostridia</taxon>
        <taxon>Eubacteriales</taxon>
        <taxon>Proteinivoracaceae</taxon>
        <taxon>Proteinivorax</taxon>
    </lineage>
</organism>
<feature type="domain" description="Tyrosine-protein kinase G-rich" evidence="9">
    <location>
        <begin position="146"/>
        <end position="195"/>
    </location>
</feature>
<protein>
    <submittedName>
        <fullName evidence="10">Wzz/FepE/Etk N-terminal domain-containing protein</fullName>
    </submittedName>
</protein>
<keyword evidence="6 7" id="KW-0472">Membrane</keyword>
<proteinExistence type="inferred from homology"/>
<accession>A0AAU7VQ99</accession>
<evidence type="ECO:0000256" key="4">
    <source>
        <dbReference type="ARBA" id="ARBA00022692"/>
    </source>
</evidence>
<dbReference type="InterPro" id="IPR050445">
    <property type="entry name" value="Bact_polysacc_biosynth/exp"/>
</dbReference>
<feature type="transmembrane region" description="Helical" evidence="7">
    <location>
        <begin position="178"/>
        <end position="199"/>
    </location>
</feature>
<dbReference type="InterPro" id="IPR003856">
    <property type="entry name" value="LPS_length_determ_N"/>
</dbReference>
<dbReference type="GO" id="GO:0004713">
    <property type="term" value="F:protein tyrosine kinase activity"/>
    <property type="evidence" value="ECO:0007669"/>
    <property type="project" value="TreeGrafter"/>
</dbReference>
<keyword evidence="4 7" id="KW-0812">Transmembrane</keyword>
<feature type="domain" description="Polysaccharide chain length determinant N-terminal" evidence="8">
    <location>
        <begin position="7"/>
        <end position="96"/>
    </location>
</feature>
<evidence type="ECO:0000256" key="3">
    <source>
        <dbReference type="ARBA" id="ARBA00022475"/>
    </source>
</evidence>
<comment type="similarity">
    <text evidence="2">Belongs to the CpsC/CapA family.</text>
</comment>
<comment type="subcellular location">
    <subcellularLocation>
        <location evidence="1">Cell membrane</location>
        <topology evidence="1">Multi-pass membrane protein</topology>
    </subcellularLocation>
</comment>
<evidence type="ECO:0000256" key="6">
    <source>
        <dbReference type="ARBA" id="ARBA00023136"/>
    </source>
</evidence>
<evidence type="ECO:0000313" key="10">
    <source>
        <dbReference type="EMBL" id="XBX76340.1"/>
    </source>
</evidence>
<keyword evidence="3" id="KW-1003">Cell membrane</keyword>
<reference evidence="10" key="2">
    <citation type="submission" date="2024-06" db="EMBL/GenBank/DDBJ databases">
        <authorList>
            <person name="Petrova K.O."/>
            <person name="Toshchakov S.V."/>
            <person name="Boltjanskaja Y.V."/>
            <person name="Kevbrin V."/>
        </authorList>
    </citation>
    <scope>NUCLEOTIDE SEQUENCE</scope>
    <source>
        <strain evidence="10">Z-910T</strain>
    </source>
</reference>
<dbReference type="EMBL" id="CP158367">
    <property type="protein sequence ID" value="XBX76340.1"/>
    <property type="molecule type" value="Genomic_DNA"/>
</dbReference>